<feature type="compositionally biased region" description="Low complexity" evidence="6">
    <location>
        <begin position="109"/>
        <end position="127"/>
    </location>
</feature>
<keyword evidence="3" id="KW-0235">DNA replication</keyword>
<protein>
    <recommendedName>
        <fullName evidence="7">ORC6 first cyclin-like domain-containing protein</fullName>
    </recommendedName>
</protein>
<dbReference type="AlphaFoldDB" id="A0A2B7ZS73"/>
<evidence type="ECO:0000313" key="8">
    <source>
        <dbReference type="EMBL" id="PGH36231.1"/>
    </source>
</evidence>
<feature type="domain" description="ORC6 first cyclin-like" evidence="7">
    <location>
        <begin position="10"/>
        <end position="97"/>
    </location>
</feature>
<organism evidence="8 9">
    <name type="scientific">[Emmonsia] crescens</name>
    <dbReference type="NCBI Taxonomy" id="73230"/>
    <lineage>
        <taxon>Eukaryota</taxon>
        <taxon>Fungi</taxon>
        <taxon>Dikarya</taxon>
        <taxon>Ascomycota</taxon>
        <taxon>Pezizomycotina</taxon>
        <taxon>Eurotiomycetes</taxon>
        <taxon>Eurotiomycetidae</taxon>
        <taxon>Onygenales</taxon>
        <taxon>Ajellomycetaceae</taxon>
        <taxon>Emergomyces</taxon>
    </lineage>
</organism>
<keyword evidence="4" id="KW-0238">DNA-binding</keyword>
<feature type="region of interest" description="Disordered" evidence="6">
    <location>
        <begin position="373"/>
        <end position="444"/>
    </location>
</feature>
<gene>
    <name evidence="8" type="ORF">GX50_00915</name>
</gene>
<dbReference type="Proteomes" id="UP000226031">
    <property type="component" value="Unassembled WGS sequence"/>
</dbReference>
<dbReference type="VEuPathDB" id="FungiDB:EMCG_07134"/>
<dbReference type="EMBL" id="PDND01000010">
    <property type="protein sequence ID" value="PGH36231.1"/>
    <property type="molecule type" value="Genomic_DNA"/>
</dbReference>
<sequence>MSNKSLEQALANLLPTHAEALPPELVKHASSLLAQSRSYGSSLKPEEEIARPYICAEIACKRLRKSLKLPPLLGRPPCPPRVYKKIYTYLEQALLKSSTTGSRRGDAHTSASNTTTTSAPNTPKKPAGTSTSLRTPSKNSPAMMTTANGTPLKRPLPATPSRKAADNNRSKVSRQGKGANGISNQNAMKDAPSWTMPLIRRVCKALSTPSATSTPLSRPSVSTLLPPHIFAGVSSILSYVAEMGEQGDKKQTQFLSPLTLMTTTMTKTHGPEPEDNKIYRDRITTLIVAVYFVVLARRRPAIAKSSTALSSSSSSSSASWSAEKLDVDTYVEMTTVALASVGLEGKPYVNDVDVWLSIIMTRKWTAGTEWFDNIPGPTKGDEGVGENLEGGLAKGHGDGDGDEDDDEDAIIGPKRRRVIRRETRRQSEDGSAKAKGGLQPGLGTMMQDRLNWLSEDKREDYLEWKEGVMGRIRAIENGVAA</sequence>
<evidence type="ECO:0000256" key="1">
    <source>
        <dbReference type="ARBA" id="ARBA00004123"/>
    </source>
</evidence>
<feature type="compositionally biased region" description="Polar residues" evidence="6">
    <location>
        <begin position="128"/>
        <end position="149"/>
    </location>
</feature>
<evidence type="ECO:0000313" key="9">
    <source>
        <dbReference type="Proteomes" id="UP000226031"/>
    </source>
</evidence>
<evidence type="ECO:0000256" key="6">
    <source>
        <dbReference type="SAM" id="MobiDB-lite"/>
    </source>
</evidence>
<dbReference type="Pfam" id="PF05460">
    <property type="entry name" value="ORC6"/>
    <property type="match status" value="1"/>
</dbReference>
<feature type="compositionally biased region" description="Basic and acidic residues" evidence="6">
    <location>
        <begin position="420"/>
        <end position="432"/>
    </location>
</feature>
<evidence type="ECO:0000256" key="4">
    <source>
        <dbReference type="ARBA" id="ARBA00023125"/>
    </source>
</evidence>
<proteinExistence type="inferred from homology"/>
<evidence type="ECO:0000256" key="3">
    <source>
        <dbReference type="ARBA" id="ARBA00022705"/>
    </source>
</evidence>
<evidence type="ECO:0000256" key="2">
    <source>
        <dbReference type="ARBA" id="ARBA00010840"/>
    </source>
</evidence>
<dbReference type="STRING" id="73230.A0A2B7ZS73"/>
<dbReference type="GO" id="GO:0005664">
    <property type="term" value="C:nuclear origin of replication recognition complex"/>
    <property type="evidence" value="ECO:0007669"/>
    <property type="project" value="InterPro"/>
</dbReference>
<accession>A0A2B7ZS73</accession>
<name>A0A2B7ZS73_9EURO</name>
<evidence type="ECO:0000256" key="5">
    <source>
        <dbReference type="ARBA" id="ARBA00023242"/>
    </source>
</evidence>
<dbReference type="InterPro" id="IPR008721">
    <property type="entry name" value="ORC6_cyclin_first"/>
</dbReference>
<dbReference type="GO" id="GO:0003677">
    <property type="term" value="F:DNA binding"/>
    <property type="evidence" value="ECO:0007669"/>
    <property type="project" value="UniProtKB-KW"/>
</dbReference>
<evidence type="ECO:0000259" key="7">
    <source>
        <dbReference type="Pfam" id="PF05460"/>
    </source>
</evidence>
<reference evidence="8 9" key="1">
    <citation type="submission" date="2017-10" db="EMBL/GenBank/DDBJ databases">
        <title>Comparative genomics in systemic dimorphic fungi from Ajellomycetaceae.</title>
        <authorList>
            <person name="Munoz J.F."/>
            <person name="Mcewen J.G."/>
            <person name="Clay O.K."/>
            <person name="Cuomo C.A."/>
        </authorList>
    </citation>
    <scope>NUCLEOTIDE SEQUENCE [LARGE SCALE GENOMIC DNA]</scope>
    <source>
        <strain evidence="8 9">UAMH4076</strain>
    </source>
</reference>
<keyword evidence="9" id="KW-1185">Reference proteome</keyword>
<keyword evidence="5" id="KW-0539">Nucleus</keyword>
<comment type="subcellular location">
    <subcellularLocation>
        <location evidence="1">Nucleus</location>
    </subcellularLocation>
</comment>
<dbReference type="GO" id="GO:0006260">
    <property type="term" value="P:DNA replication"/>
    <property type="evidence" value="ECO:0007669"/>
    <property type="project" value="UniProtKB-KW"/>
</dbReference>
<comment type="similarity">
    <text evidence="2">Belongs to the ORC6 family.</text>
</comment>
<comment type="caution">
    <text evidence="8">The sequence shown here is derived from an EMBL/GenBank/DDBJ whole genome shotgun (WGS) entry which is preliminary data.</text>
</comment>
<feature type="region of interest" description="Disordered" evidence="6">
    <location>
        <begin position="97"/>
        <end position="189"/>
    </location>
</feature>
<feature type="compositionally biased region" description="Acidic residues" evidence="6">
    <location>
        <begin position="400"/>
        <end position="409"/>
    </location>
</feature>